<comment type="similarity">
    <text evidence="6">Belongs to the TVP38/TMEM64 family.</text>
</comment>
<comment type="subcellular location">
    <subcellularLocation>
        <location evidence="1 6">Cell membrane</location>
        <topology evidence="1 6">Multi-pass membrane protein</topology>
    </subcellularLocation>
</comment>
<dbReference type="EMBL" id="JACCQK010000010">
    <property type="protein sequence ID" value="MBG0778359.1"/>
    <property type="molecule type" value="Genomic_DNA"/>
</dbReference>
<evidence type="ECO:0000256" key="1">
    <source>
        <dbReference type="ARBA" id="ARBA00004651"/>
    </source>
</evidence>
<evidence type="ECO:0000256" key="3">
    <source>
        <dbReference type="ARBA" id="ARBA00022692"/>
    </source>
</evidence>
<dbReference type="Pfam" id="PF09335">
    <property type="entry name" value="VTT_dom"/>
    <property type="match status" value="1"/>
</dbReference>
<keyword evidence="3 6" id="KW-0812">Transmembrane</keyword>
<proteinExistence type="inferred from homology"/>
<sequence length="235" mass="25875">MKTPIFRWLVAISVIILMVLFFVYDLGQFLSLAYLKSRLAWLTDIYTHHTLLTIAVYMLIYIAVTALSLPGAAVMTLAGGALFGLLTGTVVISFASTIGATLAFLVSRFLLKDWVQERFRAKLSAINQGIEKEGAFYLFTLRLVPVFPFFIINLVMGLAPISARRFYLVSQVGMLPGTLVYVNAGTQLAQIDSLKGILSPGLLLSFALLGIFPLLARKGVAFINRKRKGTDHEPV</sequence>
<dbReference type="GO" id="GO:0005886">
    <property type="term" value="C:plasma membrane"/>
    <property type="evidence" value="ECO:0007669"/>
    <property type="project" value="UniProtKB-SubCell"/>
</dbReference>
<evidence type="ECO:0000313" key="8">
    <source>
        <dbReference type="EMBL" id="MBG0778359.1"/>
    </source>
</evidence>
<feature type="transmembrane region" description="Helical" evidence="6">
    <location>
        <begin position="136"/>
        <end position="159"/>
    </location>
</feature>
<feature type="transmembrane region" description="Helical" evidence="6">
    <location>
        <begin position="166"/>
        <end position="184"/>
    </location>
</feature>
<keyword evidence="5 6" id="KW-0472">Membrane</keyword>
<evidence type="ECO:0000313" key="9">
    <source>
        <dbReference type="Proteomes" id="UP000706172"/>
    </source>
</evidence>
<evidence type="ECO:0000259" key="7">
    <source>
        <dbReference type="Pfam" id="PF09335"/>
    </source>
</evidence>
<evidence type="ECO:0000256" key="6">
    <source>
        <dbReference type="RuleBase" id="RU366058"/>
    </source>
</evidence>
<reference evidence="8" key="1">
    <citation type="submission" date="2020-07" db="EMBL/GenBank/DDBJ databases">
        <title>Severe corrosion of carbon steel in oil field produced water can be linked to methanogenic archaea containing a special type of NiFe hydrogenase.</title>
        <authorList>
            <person name="Lahme S."/>
            <person name="Mand J."/>
            <person name="Longwell J."/>
            <person name="Smith R."/>
            <person name="Enning D."/>
        </authorList>
    </citation>
    <scope>NUCLEOTIDE SEQUENCE</scope>
    <source>
        <strain evidence="8">MIC098Bin6</strain>
    </source>
</reference>
<accession>A0A931CV34</accession>
<gene>
    <name evidence="8" type="ORF">H0S81_00280</name>
</gene>
<feature type="transmembrane region" description="Helical" evidence="6">
    <location>
        <begin position="196"/>
        <end position="216"/>
    </location>
</feature>
<dbReference type="AlphaFoldDB" id="A0A931CV34"/>
<dbReference type="PANTHER" id="PTHR12677">
    <property type="entry name" value="GOLGI APPARATUS MEMBRANE PROTEIN TVP38-RELATED"/>
    <property type="match status" value="1"/>
</dbReference>
<feature type="transmembrane region" description="Helical" evidence="6">
    <location>
        <begin position="81"/>
        <end position="106"/>
    </location>
</feature>
<comment type="caution">
    <text evidence="8">The sequence shown here is derived from an EMBL/GenBank/DDBJ whole genome shotgun (WGS) entry which is preliminary data.</text>
</comment>
<name>A0A931CV34_9BACT</name>
<feature type="transmembrane region" description="Helical" evidence="6">
    <location>
        <begin position="46"/>
        <end position="69"/>
    </location>
</feature>
<evidence type="ECO:0000256" key="2">
    <source>
        <dbReference type="ARBA" id="ARBA00022475"/>
    </source>
</evidence>
<feature type="transmembrane region" description="Helical" evidence="6">
    <location>
        <begin position="5"/>
        <end position="26"/>
    </location>
</feature>
<feature type="domain" description="VTT" evidence="7">
    <location>
        <begin position="73"/>
        <end position="186"/>
    </location>
</feature>
<keyword evidence="4 6" id="KW-1133">Transmembrane helix</keyword>
<keyword evidence="2 6" id="KW-1003">Cell membrane</keyword>
<dbReference type="InterPro" id="IPR032816">
    <property type="entry name" value="VTT_dom"/>
</dbReference>
<evidence type="ECO:0000256" key="5">
    <source>
        <dbReference type="ARBA" id="ARBA00023136"/>
    </source>
</evidence>
<dbReference type="Proteomes" id="UP000706172">
    <property type="component" value="Unassembled WGS sequence"/>
</dbReference>
<organism evidence="8 9">
    <name type="scientific">Desulfotignum balticum</name>
    <dbReference type="NCBI Taxonomy" id="115781"/>
    <lineage>
        <taxon>Bacteria</taxon>
        <taxon>Pseudomonadati</taxon>
        <taxon>Thermodesulfobacteriota</taxon>
        <taxon>Desulfobacteria</taxon>
        <taxon>Desulfobacterales</taxon>
        <taxon>Desulfobacteraceae</taxon>
        <taxon>Desulfotignum</taxon>
    </lineage>
</organism>
<dbReference type="InterPro" id="IPR015414">
    <property type="entry name" value="TMEM64"/>
</dbReference>
<dbReference type="PANTHER" id="PTHR12677:SF59">
    <property type="entry name" value="GOLGI APPARATUS MEMBRANE PROTEIN TVP38-RELATED"/>
    <property type="match status" value="1"/>
</dbReference>
<evidence type="ECO:0000256" key="4">
    <source>
        <dbReference type="ARBA" id="ARBA00022989"/>
    </source>
</evidence>
<protein>
    <recommendedName>
        <fullName evidence="6">TVP38/TMEM64 family membrane protein</fullName>
    </recommendedName>
</protein>